<dbReference type="PANTHER" id="PTHR47197:SF3">
    <property type="entry name" value="DIHYDRO-HEME D1 DEHYDROGENASE"/>
    <property type="match status" value="1"/>
</dbReference>
<dbReference type="Gene3D" id="2.130.10.10">
    <property type="entry name" value="YVTN repeat-like/Quinoprotein amine dehydrogenase"/>
    <property type="match status" value="1"/>
</dbReference>
<reference evidence="2 3" key="1">
    <citation type="submission" date="2018-07" db="EMBL/GenBank/DDBJ databases">
        <title>Genomic Encyclopedia of Type Strains, Phase III (KMG-III): the genomes of soil and plant-associated and newly described type strains.</title>
        <authorList>
            <person name="Whitman W."/>
        </authorList>
    </citation>
    <scope>NUCLEOTIDE SEQUENCE [LARGE SCALE GENOMIC DNA]</scope>
    <source>
        <strain evidence="2 3">CECT 7946</strain>
    </source>
</reference>
<dbReference type="AlphaFoldDB" id="A0A3D9H262"/>
<feature type="signal peptide" evidence="1">
    <location>
        <begin position="1"/>
        <end position="21"/>
    </location>
</feature>
<dbReference type="InterPro" id="IPR015943">
    <property type="entry name" value="WD40/YVTN_repeat-like_dom_sf"/>
</dbReference>
<feature type="chain" id="PRO_5017593804" evidence="1">
    <location>
        <begin position="22"/>
        <end position="353"/>
    </location>
</feature>
<protein>
    <submittedName>
        <fullName evidence="2">YVTN family beta-propeller protein</fullName>
    </submittedName>
</protein>
<dbReference type="SUPFAM" id="SSF51004">
    <property type="entry name" value="C-terminal (heme d1) domain of cytochrome cd1-nitrite reductase"/>
    <property type="match status" value="1"/>
</dbReference>
<proteinExistence type="predicted"/>
<evidence type="ECO:0000313" key="2">
    <source>
        <dbReference type="EMBL" id="RED42976.1"/>
    </source>
</evidence>
<gene>
    <name evidence="2" type="ORF">DFQ10_107164</name>
</gene>
<organism evidence="2 3">
    <name type="scientific">Winogradskyella eximia</name>
    <dbReference type="NCBI Taxonomy" id="262006"/>
    <lineage>
        <taxon>Bacteria</taxon>
        <taxon>Pseudomonadati</taxon>
        <taxon>Bacteroidota</taxon>
        <taxon>Flavobacteriia</taxon>
        <taxon>Flavobacteriales</taxon>
        <taxon>Flavobacteriaceae</taxon>
        <taxon>Winogradskyella</taxon>
    </lineage>
</organism>
<evidence type="ECO:0000256" key="1">
    <source>
        <dbReference type="SAM" id="SignalP"/>
    </source>
</evidence>
<dbReference type="InterPro" id="IPR051200">
    <property type="entry name" value="Host-pathogen_enzymatic-act"/>
</dbReference>
<keyword evidence="3" id="KW-1185">Reference proteome</keyword>
<dbReference type="EMBL" id="QRDV01000007">
    <property type="protein sequence ID" value="RED42976.1"/>
    <property type="molecule type" value="Genomic_DNA"/>
</dbReference>
<comment type="caution">
    <text evidence="2">The sequence shown here is derived from an EMBL/GenBank/DDBJ whole genome shotgun (WGS) entry which is preliminary data.</text>
</comment>
<dbReference type="PANTHER" id="PTHR47197">
    <property type="entry name" value="PROTEIN NIRF"/>
    <property type="match status" value="1"/>
</dbReference>
<dbReference type="PROSITE" id="PS51257">
    <property type="entry name" value="PROKAR_LIPOPROTEIN"/>
    <property type="match status" value="1"/>
</dbReference>
<dbReference type="InterPro" id="IPR011048">
    <property type="entry name" value="Haem_d1_sf"/>
</dbReference>
<keyword evidence="1" id="KW-0732">Signal</keyword>
<evidence type="ECO:0000313" key="3">
    <source>
        <dbReference type="Proteomes" id="UP000256980"/>
    </source>
</evidence>
<dbReference type="RefSeq" id="WP_115818158.1">
    <property type="nucleotide sequence ID" value="NZ_QRDV01000007.1"/>
</dbReference>
<dbReference type="Proteomes" id="UP000256980">
    <property type="component" value="Unassembled WGS sequence"/>
</dbReference>
<dbReference type="OrthoDB" id="9773938at2"/>
<sequence>MKKIILSIFAMSLLIVSCSSDDDGTTSEPLGAYEDGIIVSGEGSFSLPSSVSFISEDLMTSENQIYFNANNETTGGYLQSIGFNDDKAYIVVQDGTIKVVNRYTFEKLTTISTGLSLPRYIAFEDNTAYVSDWGDPNDTTDDYIAVIDLTSNTVISTIPVSEGPEQILEESDKLYVSHKGGYNVNNVISVIDTSDNSLETITVNDVPDEMFIDESGDLLVLSSGANQYWLTPAVITDAAITRINLSDNSIISNLEFPSGEHPSLMTYEDGIAYYILNNEVYSLVDNATSLPTTSLFNITASNAYGLSVNDNQLFVTDAGGFAANSTLLVYDISSGIETNTFSVGVGASKIYFN</sequence>
<accession>A0A3D9H262</accession>
<name>A0A3D9H262_9FLAO</name>